<dbReference type="PROSITE" id="PS50835">
    <property type="entry name" value="IG_LIKE"/>
    <property type="match status" value="1"/>
</dbReference>
<feature type="domain" description="Fibronectin type-III" evidence="11">
    <location>
        <begin position="334"/>
        <end position="458"/>
    </location>
</feature>
<accession>A0A9J6G260</accession>
<dbReference type="InterPro" id="IPR013098">
    <property type="entry name" value="Ig_I-set"/>
</dbReference>
<feature type="domain" description="Ig-like" evidence="10">
    <location>
        <begin position="225"/>
        <end position="333"/>
    </location>
</feature>
<gene>
    <name evidence="12" type="ORF">HPB48_004380</name>
</gene>
<evidence type="ECO:0000313" key="13">
    <source>
        <dbReference type="Proteomes" id="UP000821853"/>
    </source>
</evidence>
<dbReference type="VEuPathDB" id="VectorBase:HLOH_064671"/>
<evidence type="ECO:0000256" key="7">
    <source>
        <dbReference type="ARBA" id="ARBA00023136"/>
    </source>
</evidence>
<dbReference type="OrthoDB" id="10001713at2759"/>
<evidence type="ECO:0000259" key="11">
    <source>
        <dbReference type="PROSITE" id="PS50853"/>
    </source>
</evidence>
<dbReference type="InterPro" id="IPR050964">
    <property type="entry name" value="Striated_Muscle_Regulatory"/>
</dbReference>
<sequence length="585" mass="63475">MPAWREHDVGPDSTSAIVGNLEPFRNYSVRVAARTGAGAGAYSDPVHCGTPEAVPEAPEDIKALVLAPDAILVSWLPPAKVRGVLQRYTVYSRLHAYAENQPSGVGMPARPVAVPSSQFWHETRGLRTGQRYEFWVTASTGAGEGPATRIVTQSPEIRAPARIASFSRDVTVALKHDLELPCRTAGANSGPSGRARGLQEMGAANSFPPIVRGGLQHKSVAFWAPVKWASRSLHLEHAAAASGFPVVPLLFYCVQIERSRRSPRLFRSKWAPGRSLRTRSAGGGPLRENERLRVLPSGTLRIETAEPEDAANYSCHAHNLYGRDAVHYTVQVHPPQRPASVSVLSTTSSSITLGWLKRNPPRGVTAPRVKEYELHYKRQQGSWDLVRVSPPPGPEAAVSRGSPPGPAASAAAWANGTWLSHELTGLFCGTQYHIYIVAVAERGRSEPSDTVFARTQGKVPASPKRESFVSPNASSLTLRPASWSPGPSSCPVSHLSVEYRARESVGPWLVASRALQPREGPMTLHHLRPDTWYSLRVTAHTDAGPAVAEYAVRTLPASATLAGERTFFRTQLACKRLDISRILVQ</sequence>
<comment type="subcellular location">
    <subcellularLocation>
        <location evidence="1">Membrane</location>
        <topology evidence="1">Single-pass membrane protein</topology>
    </subcellularLocation>
</comment>
<evidence type="ECO:0000256" key="8">
    <source>
        <dbReference type="ARBA" id="ARBA00023157"/>
    </source>
</evidence>
<keyword evidence="6" id="KW-1133">Transmembrane helix</keyword>
<dbReference type="Pfam" id="PF00041">
    <property type="entry name" value="fn3"/>
    <property type="match status" value="3"/>
</dbReference>
<dbReference type="InterPro" id="IPR003961">
    <property type="entry name" value="FN3_dom"/>
</dbReference>
<evidence type="ECO:0000256" key="1">
    <source>
        <dbReference type="ARBA" id="ARBA00004167"/>
    </source>
</evidence>
<keyword evidence="13" id="KW-1185">Reference proteome</keyword>
<keyword evidence="4" id="KW-0677">Repeat</keyword>
<organism evidence="12 13">
    <name type="scientific">Haemaphysalis longicornis</name>
    <name type="common">Bush tick</name>
    <dbReference type="NCBI Taxonomy" id="44386"/>
    <lineage>
        <taxon>Eukaryota</taxon>
        <taxon>Metazoa</taxon>
        <taxon>Ecdysozoa</taxon>
        <taxon>Arthropoda</taxon>
        <taxon>Chelicerata</taxon>
        <taxon>Arachnida</taxon>
        <taxon>Acari</taxon>
        <taxon>Parasitiformes</taxon>
        <taxon>Ixodida</taxon>
        <taxon>Ixodoidea</taxon>
        <taxon>Ixodidae</taxon>
        <taxon>Haemaphysalinae</taxon>
        <taxon>Haemaphysalis</taxon>
    </lineage>
</organism>
<comment type="caution">
    <text evidence="12">The sequence shown here is derived from an EMBL/GenBank/DDBJ whole genome shotgun (WGS) entry which is preliminary data.</text>
</comment>
<keyword evidence="7" id="KW-0472">Membrane</keyword>
<feature type="domain" description="Fibronectin type-III" evidence="11">
    <location>
        <begin position="57"/>
        <end position="160"/>
    </location>
</feature>
<dbReference type="InterPro" id="IPR056754">
    <property type="entry name" value="DSCAM/DSCAML_C"/>
</dbReference>
<evidence type="ECO:0000256" key="9">
    <source>
        <dbReference type="ARBA" id="ARBA00023319"/>
    </source>
</evidence>
<evidence type="ECO:0000313" key="12">
    <source>
        <dbReference type="EMBL" id="KAH9368881.1"/>
    </source>
</evidence>
<dbReference type="SUPFAM" id="SSF48726">
    <property type="entry name" value="Immunoglobulin"/>
    <property type="match status" value="1"/>
</dbReference>
<dbReference type="GO" id="GO:0009653">
    <property type="term" value="P:anatomical structure morphogenesis"/>
    <property type="evidence" value="ECO:0007669"/>
    <property type="project" value="UniProtKB-ARBA"/>
</dbReference>
<dbReference type="PANTHER" id="PTHR13817">
    <property type="entry name" value="TITIN"/>
    <property type="match status" value="1"/>
</dbReference>
<dbReference type="PANTHER" id="PTHR13817:SF73">
    <property type="entry name" value="FIBRONECTIN TYPE-III DOMAIN-CONTAINING PROTEIN"/>
    <property type="match status" value="1"/>
</dbReference>
<dbReference type="GO" id="GO:0007155">
    <property type="term" value="P:cell adhesion"/>
    <property type="evidence" value="ECO:0007669"/>
    <property type="project" value="UniProtKB-KW"/>
</dbReference>
<dbReference type="GO" id="GO:0030154">
    <property type="term" value="P:cell differentiation"/>
    <property type="evidence" value="ECO:0007669"/>
    <property type="project" value="UniProtKB-ARBA"/>
</dbReference>
<dbReference type="SMART" id="SM00060">
    <property type="entry name" value="FN3"/>
    <property type="match status" value="3"/>
</dbReference>
<feature type="domain" description="Fibronectin type-III" evidence="11">
    <location>
        <begin position="1"/>
        <end position="53"/>
    </location>
</feature>
<dbReference type="EMBL" id="JABSTR010000004">
    <property type="protein sequence ID" value="KAH9368881.1"/>
    <property type="molecule type" value="Genomic_DNA"/>
</dbReference>
<evidence type="ECO:0008006" key="14">
    <source>
        <dbReference type="Google" id="ProtNLM"/>
    </source>
</evidence>
<evidence type="ECO:0000256" key="5">
    <source>
        <dbReference type="ARBA" id="ARBA00022889"/>
    </source>
</evidence>
<evidence type="ECO:0000259" key="10">
    <source>
        <dbReference type="PROSITE" id="PS50835"/>
    </source>
</evidence>
<keyword evidence="8" id="KW-1015">Disulfide bond</keyword>
<dbReference type="InterPro" id="IPR003599">
    <property type="entry name" value="Ig_sub"/>
</dbReference>
<dbReference type="Pfam" id="PF07679">
    <property type="entry name" value="I-set"/>
    <property type="match status" value="1"/>
</dbReference>
<dbReference type="PROSITE" id="PS50853">
    <property type="entry name" value="FN3"/>
    <property type="match status" value="4"/>
</dbReference>
<dbReference type="InterPro" id="IPR013783">
    <property type="entry name" value="Ig-like_fold"/>
</dbReference>
<dbReference type="Gene3D" id="2.60.40.10">
    <property type="entry name" value="Immunoglobulins"/>
    <property type="match status" value="5"/>
</dbReference>
<protein>
    <recommendedName>
        <fullName evidence="14">Down syndrome cell adhesion molecule-like protein Dscam2</fullName>
    </recommendedName>
</protein>
<evidence type="ECO:0000256" key="6">
    <source>
        <dbReference type="ARBA" id="ARBA00022989"/>
    </source>
</evidence>
<evidence type="ECO:0000256" key="3">
    <source>
        <dbReference type="ARBA" id="ARBA00022729"/>
    </source>
</evidence>
<evidence type="ECO:0000256" key="2">
    <source>
        <dbReference type="ARBA" id="ARBA00022692"/>
    </source>
</evidence>
<dbReference type="GO" id="GO:0016020">
    <property type="term" value="C:membrane"/>
    <property type="evidence" value="ECO:0007669"/>
    <property type="project" value="UniProtKB-SubCell"/>
</dbReference>
<evidence type="ECO:0000256" key="4">
    <source>
        <dbReference type="ARBA" id="ARBA00022737"/>
    </source>
</evidence>
<dbReference type="InterPro" id="IPR007110">
    <property type="entry name" value="Ig-like_dom"/>
</dbReference>
<keyword evidence="2" id="KW-0812">Transmembrane</keyword>
<dbReference type="InterPro" id="IPR036116">
    <property type="entry name" value="FN3_sf"/>
</dbReference>
<name>A0A9J6G260_HAELO</name>
<dbReference type="AlphaFoldDB" id="A0A9J6G260"/>
<reference evidence="12 13" key="1">
    <citation type="journal article" date="2020" name="Cell">
        <title>Large-Scale Comparative Analyses of Tick Genomes Elucidate Their Genetic Diversity and Vector Capacities.</title>
        <authorList>
            <consortium name="Tick Genome and Microbiome Consortium (TIGMIC)"/>
            <person name="Jia N."/>
            <person name="Wang J."/>
            <person name="Shi W."/>
            <person name="Du L."/>
            <person name="Sun Y."/>
            <person name="Zhan W."/>
            <person name="Jiang J.F."/>
            <person name="Wang Q."/>
            <person name="Zhang B."/>
            <person name="Ji P."/>
            <person name="Bell-Sakyi L."/>
            <person name="Cui X.M."/>
            <person name="Yuan T.T."/>
            <person name="Jiang B.G."/>
            <person name="Yang W.F."/>
            <person name="Lam T.T."/>
            <person name="Chang Q.C."/>
            <person name="Ding S.J."/>
            <person name="Wang X.J."/>
            <person name="Zhu J.G."/>
            <person name="Ruan X.D."/>
            <person name="Zhao L."/>
            <person name="Wei J.T."/>
            <person name="Ye R.Z."/>
            <person name="Que T.C."/>
            <person name="Du C.H."/>
            <person name="Zhou Y.H."/>
            <person name="Cheng J.X."/>
            <person name="Dai P.F."/>
            <person name="Guo W.B."/>
            <person name="Han X.H."/>
            <person name="Huang E.J."/>
            <person name="Li L.F."/>
            <person name="Wei W."/>
            <person name="Gao Y.C."/>
            <person name="Liu J.Z."/>
            <person name="Shao H.Z."/>
            <person name="Wang X."/>
            <person name="Wang C.C."/>
            <person name="Yang T.C."/>
            <person name="Huo Q.B."/>
            <person name="Li W."/>
            <person name="Chen H.Y."/>
            <person name="Chen S.E."/>
            <person name="Zhou L.G."/>
            <person name="Ni X.B."/>
            <person name="Tian J.H."/>
            <person name="Sheng Y."/>
            <person name="Liu T."/>
            <person name="Pan Y.S."/>
            <person name="Xia L.Y."/>
            <person name="Li J."/>
            <person name="Zhao F."/>
            <person name="Cao W.C."/>
        </authorList>
    </citation>
    <scope>NUCLEOTIDE SEQUENCE [LARGE SCALE GENOMIC DNA]</scope>
    <source>
        <strain evidence="12">HaeL-2018</strain>
    </source>
</reference>
<dbReference type="SMART" id="SM00409">
    <property type="entry name" value="IG"/>
    <property type="match status" value="1"/>
</dbReference>
<dbReference type="Proteomes" id="UP000821853">
    <property type="component" value="Chromosome 2"/>
</dbReference>
<dbReference type="InterPro" id="IPR036179">
    <property type="entry name" value="Ig-like_dom_sf"/>
</dbReference>
<proteinExistence type="predicted"/>
<keyword evidence="3" id="KW-0732">Signal</keyword>
<feature type="domain" description="Fibronectin type-III" evidence="11">
    <location>
        <begin position="459"/>
        <end position="557"/>
    </location>
</feature>
<dbReference type="Pfam" id="PF25059">
    <property type="entry name" value="FN3_DSCAM-DSCAML_C"/>
    <property type="match status" value="1"/>
</dbReference>
<keyword evidence="5" id="KW-0130">Cell adhesion</keyword>
<dbReference type="SUPFAM" id="SSF49265">
    <property type="entry name" value="Fibronectin type III"/>
    <property type="match status" value="2"/>
</dbReference>
<dbReference type="CDD" id="cd00063">
    <property type="entry name" value="FN3"/>
    <property type="match status" value="3"/>
</dbReference>
<keyword evidence="9" id="KW-0393">Immunoglobulin domain</keyword>